<evidence type="ECO:0008006" key="5">
    <source>
        <dbReference type="Google" id="ProtNLM"/>
    </source>
</evidence>
<reference evidence="3" key="1">
    <citation type="journal article" date="2020" name="Stud. Mycol.">
        <title>101 Dothideomycetes genomes: a test case for predicting lifestyles and emergence of pathogens.</title>
        <authorList>
            <person name="Haridas S."/>
            <person name="Albert R."/>
            <person name="Binder M."/>
            <person name="Bloem J."/>
            <person name="Labutti K."/>
            <person name="Salamov A."/>
            <person name="Andreopoulos B."/>
            <person name="Baker S."/>
            <person name="Barry K."/>
            <person name="Bills G."/>
            <person name="Bluhm B."/>
            <person name="Cannon C."/>
            <person name="Castanera R."/>
            <person name="Culley D."/>
            <person name="Daum C."/>
            <person name="Ezra D."/>
            <person name="Gonzalez J."/>
            <person name="Henrissat B."/>
            <person name="Kuo A."/>
            <person name="Liang C."/>
            <person name="Lipzen A."/>
            <person name="Lutzoni F."/>
            <person name="Magnuson J."/>
            <person name="Mondo S."/>
            <person name="Nolan M."/>
            <person name="Ohm R."/>
            <person name="Pangilinan J."/>
            <person name="Park H.-J."/>
            <person name="Ramirez L."/>
            <person name="Alfaro M."/>
            <person name="Sun H."/>
            <person name="Tritt A."/>
            <person name="Yoshinaga Y."/>
            <person name="Zwiers L.-H."/>
            <person name="Turgeon B."/>
            <person name="Goodwin S."/>
            <person name="Spatafora J."/>
            <person name="Crous P."/>
            <person name="Grigoriev I."/>
        </authorList>
    </citation>
    <scope>NUCLEOTIDE SEQUENCE</scope>
    <source>
        <strain evidence="3">CBS 121167</strain>
    </source>
</reference>
<evidence type="ECO:0000313" key="4">
    <source>
        <dbReference type="Proteomes" id="UP000799438"/>
    </source>
</evidence>
<evidence type="ECO:0000256" key="1">
    <source>
        <dbReference type="SAM" id="Phobius"/>
    </source>
</evidence>
<feature type="transmembrane region" description="Helical" evidence="1">
    <location>
        <begin position="51"/>
        <end position="73"/>
    </location>
</feature>
<keyword evidence="2" id="KW-0732">Signal</keyword>
<feature type="chain" id="PRO_5025368731" description="Secreted protein" evidence="2">
    <location>
        <begin position="17"/>
        <end position="76"/>
    </location>
</feature>
<dbReference type="AlphaFoldDB" id="A0A6A6B3U0"/>
<dbReference type="RefSeq" id="XP_033393352.1">
    <property type="nucleotide sequence ID" value="XM_033541182.1"/>
</dbReference>
<name>A0A6A6B3U0_9PEZI</name>
<evidence type="ECO:0000256" key="2">
    <source>
        <dbReference type="SAM" id="SignalP"/>
    </source>
</evidence>
<dbReference type="OrthoDB" id="1884734at2759"/>
<keyword evidence="1" id="KW-0472">Membrane</keyword>
<dbReference type="EMBL" id="ML995501">
    <property type="protein sequence ID" value="KAF2137637.1"/>
    <property type="molecule type" value="Genomic_DNA"/>
</dbReference>
<proteinExistence type="predicted"/>
<keyword evidence="1" id="KW-0812">Transmembrane</keyword>
<feature type="non-terminal residue" evidence="3">
    <location>
        <position position="76"/>
    </location>
</feature>
<dbReference type="Proteomes" id="UP000799438">
    <property type="component" value="Unassembled WGS sequence"/>
</dbReference>
<evidence type="ECO:0000313" key="3">
    <source>
        <dbReference type="EMBL" id="KAF2137637.1"/>
    </source>
</evidence>
<accession>A0A6A6B3U0</accession>
<sequence length="76" mass="8662">MGHGCFWLSGGTVVVALRDEPVLLCSCTIHNFVIPSCREFTGLQWFAYDSFGYHIAFNAVHLKIIACFACWSYRQR</sequence>
<keyword evidence="1" id="KW-1133">Transmembrane helix</keyword>
<dbReference type="GeneID" id="54298678"/>
<gene>
    <name evidence="3" type="ORF">K452DRAFT_291457</name>
</gene>
<organism evidence="3 4">
    <name type="scientific">Aplosporella prunicola CBS 121167</name>
    <dbReference type="NCBI Taxonomy" id="1176127"/>
    <lineage>
        <taxon>Eukaryota</taxon>
        <taxon>Fungi</taxon>
        <taxon>Dikarya</taxon>
        <taxon>Ascomycota</taxon>
        <taxon>Pezizomycotina</taxon>
        <taxon>Dothideomycetes</taxon>
        <taxon>Dothideomycetes incertae sedis</taxon>
        <taxon>Botryosphaeriales</taxon>
        <taxon>Aplosporellaceae</taxon>
        <taxon>Aplosporella</taxon>
    </lineage>
</organism>
<protein>
    <recommendedName>
        <fullName evidence="5">Secreted protein</fullName>
    </recommendedName>
</protein>
<keyword evidence="4" id="KW-1185">Reference proteome</keyword>
<feature type="signal peptide" evidence="2">
    <location>
        <begin position="1"/>
        <end position="16"/>
    </location>
</feature>